<protein>
    <recommendedName>
        <fullName evidence="3">Chitin-binding type-3 domain-containing protein</fullName>
    </recommendedName>
</protein>
<evidence type="ECO:0000313" key="4">
    <source>
        <dbReference type="EMBL" id="QDM47414.1"/>
    </source>
</evidence>
<dbReference type="Gene3D" id="2.10.10.20">
    <property type="entry name" value="Carbohydrate-binding module superfamily 5/12"/>
    <property type="match status" value="1"/>
</dbReference>
<dbReference type="CDD" id="cd12214">
    <property type="entry name" value="ChiA1_BD"/>
    <property type="match status" value="1"/>
</dbReference>
<dbReference type="GO" id="GO:0004553">
    <property type="term" value="F:hydrolase activity, hydrolyzing O-glycosyl compounds"/>
    <property type="evidence" value="ECO:0007669"/>
    <property type="project" value="InterPro"/>
</dbReference>
<keyword evidence="2" id="KW-0119">Carbohydrate metabolism</keyword>
<evidence type="ECO:0000313" key="5">
    <source>
        <dbReference type="Proteomes" id="UP000315377"/>
    </source>
</evidence>
<dbReference type="GO" id="GO:0005576">
    <property type="term" value="C:extracellular region"/>
    <property type="evidence" value="ECO:0007669"/>
    <property type="project" value="InterPro"/>
</dbReference>
<dbReference type="EMBL" id="CP041405">
    <property type="protein sequence ID" value="QDM47414.1"/>
    <property type="molecule type" value="Genomic_DNA"/>
</dbReference>
<evidence type="ECO:0000256" key="2">
    <source>
        <dbReference type="ARBA" id="ARBA00023326"/>
    </source>
</evidence>
<dbReference type="Proteomes" id="UP000315377">
    <property type="component" value="Chromosome"/>
</dbReference>
<dbReference type="RefSeq" id="WP_115057768.1">
    <property type="nucleotide sequence ID" value="NZ_JAMDMA010000030.1"/>
</dbReference>
<sequence length="40" mass="4502">MSYKIGDEATYGGATYQCLQEHISMAGWEPLNVPALWLEK</sequence>
<accession>A0AAP9E059</accession>
<dbReference type="InterPro" id="IPR003610">
    <property type="entry name" value="CBM5/12"/>
</dbReference>
<keyword evidence="1" id="KW-0378">Hydrolase</keyword>
<evidence type="ECO:0000259" key="3">
    <source>
        <dbReference type="Pfam" id="PF02839"/>
    </source>
</evidence>
<dbReference type="InterPro" id="IPR036573">
    <property type="entry name" value="CBM_sf_5/12"/>
</dbReference>
<evidence type="ECO:0000256" key="1">
    <source>
        <dbReference type="ARBA" id="ARBA00022801"/>
    </source>
</evidence>
<dbReference type="GO" id="GO:0000272">
    <property type="term" value="P:polysaccharide catabolic process"/>
    <property type="evidence" value="ECO:0007669"/>
    <property type="project" value="UniProtKB-KW"/>
</dbReference>
<gene>
    <name evidence="4" type="ORF">FLT43_21175</name>
</gene>
<dbReference type="AlphaFoldDB" id="A0AAP9E059"/>
<feature type="domain" description="Chitin-binding type-3" evidence="3">
    <location>
        <begin position="2"/>
        <end position="37"/>
    </location>
</feature>
<dbReference type="GO" id="GO:0030246">
    <property type="term" value="F:carbohydrate binding"/>
    <property type="evidence" value="ECO:0007669"/>
    <property type="project" value="InterPro"/>
</dbReference>
<dbReference type="Pfam" id="PF02839">
    <property type="entry name" value="CBM_5_12"/>
    <property type="match status" value="1"/>
</dbReference>
<organism evidence="4 5">
    <name type="scientific">Paenibacillus thiaminolyticus</name>
    <name type="common">Bacillus thiaminolyticus</name>
    <dbReference type="NCBI Taxonomy" id="49283"/>
    <lineage>
        <taxon>Bacteria</taxon>
        <taxon>Bacillati</taxon>
        <taxon>Bacillota</taxon>
        <taxon>Bacilli</taxon>
        <taxon>Bacillales</taxon>
        <taxon>Paenibacillaceae</taxon>
        <taxon>Paenibacillus</taxon>
    </lineage>
</organism>
<keyword evidence="2" id="KW-0624">Polysaccharide degradation</keyword>
<reference evidence="4 5" key="1">
    <citation type="submission" date="2019-07" db="EMBL/GenBank/DDBJ databases">
        <title>Paenibacillus thiaminolyticus NRRL B-4156.</title>
        <authorList>
            <person name="Hehnly C."/>
            <person name="Zhang L."/>
        </authorList>
    </citation>
    <scope>NUCLEOTIDE SEQUENCE [LARGE SCALE GENOMIC DNA]</scope>
    <source>
        <strain evidence="4 5">NRRL B-4156</strain>
    </source>
</reference>
<proteinExistence type="predicted"/>
<name>A0AAP9E059_PANTH</name>
<dbReference type="SUPFAM" id="SSF51055">
    <property type="entry name" value="Carbohydrate binding domain"/>
    <property type="match status" value="1"/>
</dbReference>